<comment type="caution">
    <text evidence="1">The sequence shown here is derived from an EMBL/GenBank/DDBJ whole genome shotgun (WGS) entry which is preliminary data.</text>
</comment>
<proteinExistence type="predicted"/>
<evidence type="ECO:0000313" key="1">
    <source>
        <dbReference type="EMBL" id="OOR08082.1"/>
    </source>
</evidence>
<dbReference type="Proteomes" id="UP000190696">
    <property type="component" value="Unassembled WGS sequence"/>
</dbReference>
<gene>
    <name evidence="1" type="ORF">BW900_06080</name>
</gene>
<sequence length="341" mass="40955">MFRWNDYEKIKQTRNDIFCTEEEKAIVLNIKESTDVANVDNISRTQSYQEYYLRNREIRWSFLASMVSRNGGWNMTDLEGEYYSNLLSQTVKRRLFHLYEKANWLIFLDAFPQLLLYEESKKRCAPLFHLLQFFNISIFMEKEWGAFWEKKDINRLMTALIINEQNKIQKPVIENAYFQKHVFDTALFKFQEIFHVSAVIFPMVEGGMYGFSVYQFETLQKRIELGKQLAWLLFHSKYKASFYKFAVQTRHTGSRMDYECNIRGIRKSCTPALRDVYSIVTHEKLIEKDWFSEGLEIDSLFLLEKPKGEINITEWYRKKREQIHTLSILSSFVKRMDEFMI</sequence>
<name>A0A0A0WSC9_BACMY</name>
<accession>A0A0A0WSC9</accession>
<organism evidence="1 2">
    <name type="scientific">Bacillus mycoides</name>
    <dbReference type="NCBI Taxonomy" id="1405"/>
    <lineage>
        <taxon>Bacteria</taxon>
        <taxon>Bacillati</taxon>
        <taxon>Bacillota</taxon>
        <taxon>Bacilli</taxon>
        <taxon>Bacillales</taxon>
        <taxon>Bacillaceae</taxon>
        <taxon>Bacillus</taxon>
        <taxon>Bacillus cereus group</taxon>
    </lineage>
</organism>
<reference evidence="1 2" key="1">
    <citation type="submission" date="2017-01" db="EMBL/GenBank/DDBJ databases">
        <title>Bacillus cereus isolates.</title>
        <authorList>
            <person name="Beno S.M."/>
        </authorList>
    </citation>
    <scope>NUCLEOTIDE SEQUENCE [LARGE SCALE GENOMIC DNA]</scope>
    <source>
        <strain evidence="1 2">FSL W7-1108</strain>
    </source>
</reference>
<dbReference type="EMBL" id="MUAI01000002">
    <property type="protein sequence ID" value="OOR08082.1"/>
    <property type="molecule type" value="Genomic_DNA"/>
</dbReference>
<dbReference type="Pfam" id="PF10720">
    <property type="entry name" value="DUF2515"/>
    <property type="match status" value="1"/>
</dbReference>
<dbReference type="RefSeq" id="WP_002030803.1">
    <property type="nucleotide sequence ID" value="NZ_CP009746.1"/>
</dbReference>
<dbReference type="AlphaFoldDB" id="A0A0A0WSC9"/>
<dbReference type="InterPro" id="IPR019658">
    <property type="entry name" value="DUF2515"/>
</dbReference>
<evidence type="ECO:0000313" key="2">
    <source>
        <dbReference type="Proteomes" id="UP000190696"/>
    </source>
</evidence>
<dbReference type="KEGG" id="bww:bwei_3439"/>
<protein>
    <submittedName>
        <fullName evidence="1">Uncharacterized protein</fullName>
    </submittedName>
</protein>